<organism evidence="2 3">
    <name type="scientific">Monoraphidium neglectum</name>
    <dbReference type="NCBI Taxonomy" id="145388"/>
    <lineage>
        <taxon>Eukaryota</taxon>
        <taxon>Viridiplantae</taxon>
        <taxon>Chlorophyta</taxon>
        <taxon>core chlorophytes</taxon>
        <taxon>Chlorophyceae</taxon>
        <taxon>CS clade</taxon>
        <taxon>Sphaeropleales</taxon>
        <taxon>Selenastraceae</taxon>
        <taxon>Monoraphidium</taxon>
    </lineage>
</organism>
<dbReference type="GO" id="GO:0016740">
    <property type="term" value="F:transferase activity"/>
    <property type="evidence" value="ECO:0007669"/>
    <property type="project" value="UniProtKB-KW"/>
</dbReference>
<keyword evidence="2" id="KW-0436">Ligase</keyword>
<keyword evidence="3" id="KW-1185">Reference proteome</keyword>
<dbReference type="PANTHER" id="PTHR11895:SF7">
    <property type="entry name" value="GLUTAMYL-TRNA(GLN) AMIDOTRANSFERASE SUBUNIT A, MITOCHONDRIAL"/>
    <property type="match status" value="1"/>
</dbReference>
<dbReference type="EMBL" id="KK100837">
    <property type="protein sequence ID" value="KIZ03506.1"/>
    <property type="molecule type" value="Genomic_DNA"/>
</dbReference>
<protein>
    <submittedName>
        <fullName evidence="2">Aspartyl-tRNA(Asn)/glutamyl-tRNA (Gln)amidotransferase subunit A</fullName>
        <ecNumber evidence="2">6.3.5.7</ecNumber>
    </submittedName>
</protein>
<feature type="domain" description="Amidase" evidence="1">
    <location>
        <begin position="1"/>
        <end position="130"/>
    </location>
</feature>
<dbReference type="Proteomes" id="UP000054498">
    <property type="component" value="Unassembled WGS sequence"/>
</dbReference>
<dbReference type="GO" id="GO:0050567">
    <property type="term" value="F:glutaminyl-tRNA synthase (glutamine-hydrolyzing) activity"/>
    <property type="evidence" value="ECO:0007669"/>
    <property type="project" value="UniProtKB-EC"/>
</dbReference>
<dbReference type="PANTHER" id="PTHR11895">
    <property type="entry name" value="TRANSAMIDASE"/>
    <property type="match status" value="1"/>
</dbReference>
<accession>A0A0D2NE23</accession>
<evidence type="ECO:0000259" key="1">
    <source>
        <dbReference type="Pfam" id="PF01425"/>
    </source>
</evidence>
<dbReference type="KEGG" id="mng:MNEG_4449"/>
<evidence type="ECO:0000313" key="2">
    <source>
        <dbReference type="EMBL" id="KIZ03506.1"/>
    </source>
</evidence>
<dbReference type="Pfam" id="PF01425">
    <property type="entry name" value="Amidase"/>
    <property type="match status" value="1"/>
</dbReference>
<dbReference type="InterPro" id="IPR000120">
    <property type="entry name" value="Amidase"/>
</dbReference>
<proteinExistence type="predicted"/>
<keyword evidence="2" id="KW-0808">Transferase</keyword>
<reference evidence="2 3" key="1">
    <citation type="journal article" date="2013" name="BMC Genomics">
        <title>Reconstruction of the lipid metabolism for the microalga Monoraphidium neglectum from its genome sequence reveals characteristics suitable for biofuel production.</title>
        <authorList>
            <person name="Bogen C."/>
            <person name="Al-Dilaimi A."/>
            <person name="Albersmeier A."/>
            <person name="Wichmann J."/>
            <person name="Grundmann M."/>
            <person name="Rupp O."/>
            <person name="Lauersen K.J."/>
            <person name="Blifernez-Klassen O."/>
            <person name="Kalinowski J."/>
            <person name="Goesmann A."/>
            <person name="Mussgnug J.H."/>
            <person name="Kruse O."/>
        </authorList>
    </citation>
    <scope>NUCLEOTIDE SEQUENCE [LARGE SCALE GENOMIC DNA]</scope>
    <source>
        <strain evidence="2 3">SAG 48.87</strain>
    </source>
</reference>
<evidence type="ECO:0000313" key="3">
    <source>
        <dbReference type="Proteomes" id="UP000054498"/>
    </source>
</evidence>
<dbReference type="RefSeq" id="XP_013902525.1">
    <property type="nucleotide sequence ID" value="XM_014047071.1"/>
</dbReference>
<dbReference type="GeneID" id="25737326"/>
<dbReference type="AlphaFoldDB" id="A0A0D2NE23"/>
<dbReference type="InterPro" id="IPR023631">
    <property type="entry name" value="Amidase_dom"/>
</dbReference>
<dbReference type="OrthoDB" id="421993at2759"/>
<dbReference type="STRING" id="145388.A0A0D2NE23"/>
<gene>
    <name evidence="2" type="ORF">MNEG_4449</name>
</gene>
<dbReference type="EC" id="6.3.5.7" evidence="2"/>
<dbReference type="SUPFAM" id="SSF75304">
    <property type="entry name" value="Amidase signature (AS) enzymes"/>
    <property type="match status" value="1"/>
</dbReference>
<dbReference type="Gene3D" id="3.90.1300.10">
    <property type="entry name" value="Amidase signature (AS) domain"/>
    <property type="match status" value="1"/>
</dbReference>
<sequence>MYDNTRAAGLGAEVKRRILMGTYALSAGYYDAYYNRAQKVRTLVQRGMTSALERFDLLLSPTAPTPAYKIGEKSSDPLEMYKGDLMTVNLNLSGLPAVVVPCGFAEADGGGKLPVGLQMVGRMFGEAELLAAAHVYEQTAGVMDGAAPAVAAAPAAAAAARR</sequence>
<name>A0A0D2NE23_9CHLO</name>
<dbReference type="InterPro" id="IPR036928">
    <property type="entry name" value="AS_sf"/>
</dbReference>